<dbReference type="PROSITE" id="PS51257">
    <property type="entry name" value="PROKAR_LIPOPROTEIN"/>
    <property type="match status" value="1"/>
</dbReference>
<dbReference type="EMBL" id="CP025057">
    <property type="protein sequence ID" value="AUB31478.1"/>
    <property type="molecule type" value="Genomic_DNA"/>
</dbReference>
<dbReference type="OrthoDB" id="387742at2"/>
<gene>
    <name evidence="2" type="ORF">SFLOR_v1c04260</name>
</gene>
<dbReference type="RefSeq" id="WP_100916470.1">
    <property type="nucleotide sequence ID" value="NZ_CP025057.1"/>
</dbReference>
<evidence type="ECO:0000256" key="1">
    <source>
        <dbReference type="SAM" id="SignalP"/>
    </source>
</evidence>
<sequence>MKKILSLLGASLLTISPTVLLVSCSTNKVNFNENSVQTIVEQIGKSIYLSDTKNYDINYQMDEVIKTNRIKNLSRSFTDDENITQYSRFAELYNQYFDENMFSSDLQVQENINVLGNIQPKSLGFAETLLVTIPNLLGTLSDGKIIKFIFNSVLTLPQITNVLKNNYLVGYLDKILSQENTKLLSSAFSSDIYVGFTNQEVMNSAIMGFANSINYMLRETKVIEIPTKDNLTEEKFLESIVTLTKNLTSIRKKEKSIKLDLIRDLPAIAELIRFIRTLIIYTENGVKALSNSKNENYFDDISKYRKAEFNSVDNKFDILTTVNMLINTYNDGSGIRKILSVLFQSYKNPKIKVFITPRFGAIASEEIYSEGITSLLQVTLNSIFPTIVLNNKLIDNSMRALIEIPDKVVISSIICEFINIIISNNSLNDFLSAITYPGLSLIIGNDISDIMKNLSQNEKIKKGKIWDGIYSGDYINEFIKTFANKELSKTINIKNFLESKKIDILGTKLTIFEIFQKINETQVKGKIEVNFDRLSSLILDLRIILDLNNSIKNEEFEYKNFTNNIASLVEDLSGVKKLTLWLSQSSDNDLSIIENYKHQQANLKKEINDNILNLEVTNMKMIGKYSYEINFENKKYEINLKVIDKKKLQVKSIL</sequence>
<proteinExistence type="predicted"/>
<organism evidence="2 3">
    <name type="scientific">Spiroplasma floricola 23-6</name>
    <dbReference type="NCBI Taxonomy" id="1336749"/>
    <lineage>
        <taxon>Bacteria</taxon>
        <taxon>Bacillati</taxon>
        <taxon>Mycoplasmatota</taxon>
        <taxon>Mollicutes</taxon>
        <taxon>Entomoplasmatales</taxon>
        <taxon>Spiroplasmataceae</taxon>
        <taxon>Spiroplasma</taxon>
    </lineage>
</organism>
<accession>A0A2K8SE22</accession>
<reference evidence="2 3" key="1">
    <citation type="submission" date="2017-12" db="EMBL/GenBank/DDBJ databases">
        <title>Complete genome sequence of Spiroplasma floricola 23-6 (ATCC 29989).</title>
        <authorList>
            <person name="Tsai Y.-M."/>
            <person name="Wu P.-S."/>
            <person name="Lo W.-S."/>
            <person name="Kuo C.-H."/>
        </authorList>
    </citation>
    <scope>NUCLEOTIDE SEQUENCE [LARGE SCALE GENOMIC DNA]</scope>
    <source>
        <strain evidence="2 3">23-6</strain>
    </source>
</reference>
<keyword evidence="1" id="KW-0732">Signal</keyword>
<dbReference type="KEGG" id="sfz:SFLOR_v1c04260"/>
<feature type="signal peptide" evidence="1">
    <location>
        <begin position="1"/>
        <end position="21"/>
    </location>
</feature>
<dbReference type="AlphaFoldDB" id="A0A2K8SE22"/>
<evidence type="ECO:0000313" key="3">
    <source>
        <dbReference type="Proteomes" id="UP000231823"/>
    </source>
</evidence>
<evidence type="ECO:0000313" key="2">
    <source>
        <dbReference type="EMBL" id="AUB31478.1"/>
    </source>
</evidence>
<protein>
    <recommendedName>
        <fullName evidence="4">MOLPALP family lipoprotein</fullName>
    </recommendedName>
</protein>
<dbReference type="Proteomes" id="UP000231823">
    <property type="component" value="Chromosome"/>
</dbReference>
<keyword evidence="3" id="KW-1185">Reference proteome</keyword>
<evidence type="ECO:0008006" key="4">
    <source>
        <dbReference type="Google" id="ProtNLM"/>
    </source>
</evidence>
<name>A0A2K8SE22_9MOLU</name>
<feature type="chain" id="PRO_5014888144" description="MOLPALP family lipoprotein" evidence="1">
    <location>
        <begin position="22"/>
        <end position="654"/>
    </location>
</feature>